<reference evidence="1 2" key="1">
    <citation type="submission" date="2021-06" db="EMBL/GenBank/DDBJ databases">
        <title>Caerostris darwini draft genome.</title>
        <authorList>
            <person name="Kono N."/>
            <person name="Arakawa K."/>
        </authorList>
    </citation>
    <scope>NUCLEOTIDE SEQUENCE [LARGE SCALE GENOMIC DNA]</scope>
</reference>
<name>A0AAV4T340_9ARAC</name>
<dbReference type="EMBL" id="BPLQ01008864">
    <property type="protein sequence ID" value="GIY39967.1"/>
    <property type="molecule type" value="Genomic_DNA"/>
</dbReference>
<dbReference type="Proteomes" id="UP001054837">
    <property type="component" value="Unassembled WGS sequence"/>
</dbReference>
<proteinExistence type="predicted"/>
<sequence length="198" mass="21927">TDQERHWDVKSIAGTDVRYASRNASVQKEKFDFFNSSQGIIFPATEYFANSDCTSGAENPAMAFSIATSTSTLNPFEQTCPNISVLMQHHPNLSFYNQLPPNCPGPSNDLTLYESTNKNYNISMNMESRQSGIPNFELALFQEYDAVAVARKSDRTQKNTSCVSYLNGTSLDVQYHGNPCTGKSSHTAALQHESTNTN</sequence>
<protein>
    <submittedName>
        <fullName evidence="1">Uncharacterized protein</fullName>
    </submittedName>
</protein>
<feature type="non-terminal residue" evidence="1">
    <location>
        <position position="1"/>
    </location>
</feature>
<accession>A0AAV4T340</accession>
<comment type="caution">
    <text evidence="1">The sequence shown here is derived from an EMBL/GenBank/DDBJ whole genome shotgun (WGS) entry which is preliminary data.</text>
</comment>
<feature type="non-terminal residue" evidence="1">
    <location>
        <position position="198"/>
    </location>
</feature>
<dbReference type="AlphaFoldDB" id="A0AAV4T340"/>
<organism evidence="1 2">
    <name type="scientific">Caerostris darwini</name>
    <dbReference type="NCBI Taxonomy" id="1538125"/>
    <lineage>
        <taxon>Eukaryota</taxon>
        <taxon>Metazoa</taxon>
        <taxon>Ecdysozoa</taxon>
        <taxon>Arthropoda</taxon>
        <taxon>Chelicerata</taxon>
        <taxon>Arachnida</taxon>
        <taxon>Araneae</taxon>
        <taxon>Araneomorphae</taxon>
        <taxon>Entelegynae</taxon>
        <taxon>Araneoidea</taxon>
        <taxon>Araneidae</taxon>
        <taxon>Caerostris</taxon>
    </lineage>
</organism>
<gene>
    <name evidence="1" type="ORF">CDAR_403551</name>
</gene>
<keyword evidence="2" id="KW-1185">Reference proteome</keyword>
<evidence type="ECO:0000313" key="2">
    <source>
        <dbReference type="Proteomes" id="UP001054837"/>
    </source>
</evidence>
<evidence type="ECO:0000313" key="1">
    <source>
        <dbReference type="EMBL" id="GIY39967.1"/>
    </source>
</evidence>